<dbReference type="AlphaFoldDB" id="A0A6A5YW73"/>
<comment type="catalytic activity">
    <reaction evidence="1">
        <text>Hydrolysis of (1-&gt;3)-beta-D-glucosidic linkages in (1-&gt;3)-beta-D-glucans.</text>
        <dbReference type="EC" id="3.2.1.39"/>
    </reaction>
</comment>
<keyword evidence="25" id="KW-1185">Reference proteome</keyword>
<comment type="subcellular location">
    <subcellularLocation>
        <location evidence="3">Cell membrane</location>
        <topology evidence="3">Lipid-anchor</topology>
        <topology evidence="3">GPI-anchor</topology>
    </subcellularLocation>
    <subcellularLocation>
        <location evidence="2">Secreted</location>
        <location evidence="2">Cell wall</location>
    </subcellularLocation>
</comment>
<dbReference type="EMBL" id="ML977335">
    <property type="protein sequence ID" value="KAF2111113.1"/>
    <property type="molecule type" value="Genomic_DNA"/>
</dbReference>
<dbReference type="GO" id="GO:0071555">
    <property type="term" value="P:cell wall organization"/>
    <property type="evidence" value="ECO:0007669"/>
    <property type="project" value="UniProtKB-KW"/>
</dbReference>
<evidence type="ECO:0000256" key="12">
    <source>
        <dbReference type="ARBA" id="ARBA00022801"/>
    </source>
</evidence>
<keyword evidence="12 24" id="KW-0378">Hydrolase</keyword>
<dbReference type="GO" id="GO:0000272">
    <property type="term" value="P:polysaccharide catabolic process"/>
    <property type="evidence" value="ECO:0007669"/>
    <property type="project" value="UniProtKB-KW"/>
</dbReference>
<comment type="similarity">
    <text evidence="4 22">Belongs to the glycosyl hydrolase 17 family.</text>
</comment>
<dbReference type="InterPro" id="IPR017853">
    <property type="entry name" value="GH"/>
</dbReference>
<dbReference type="EC" id="3.2.1.39" evidence="5"/>
<keyword evidence="9" id="KW-0964">Secreted</keyword>
<keyword evidence="11 23" id="KW-0732">Signal</keyword>
<dbReference type="GO" id="GO:0005886">
    <property type="term" value="C:plasma membrane"/>
    <property type="evidence" value="ECO:0007669"/>
    <property type="project" value="UniProtKB-SubCell"/>
</dbReference>
<keyword evidence="16" id="KW-0449">Lipoprotein</keyword>
<dbReference type="SUPFAM" id="SSF51445">
    <property type="entry name" value="(Trans)glycosidases"/>
    <property type="match status" value="1"/>
</dbReference>
<evidence type="ECO:0000256" key="13">
    <source>
        <dbReference type="ARBA" id="ARBA00023136"/>
    </source>
</evidence>
<keyword evidence="7" id="KW-1003">Cell membrane</keyword>
<dbReference type="GO" id="GO:0005576">
    <property type="term" value="C:extracellular region"/>
    <property type="evidence" value="ECO:0007669"/>
    <property type="project" value="TreeGrafter"/>
</dbReference>
<dbReference type="PANTHER" id="PTHR16631:SF13">
    <property type="entry name" value="GLUCAN ENDO-1,3-BETA-GLUCOSIDASE EGLC-RELATED"/>
    <property type="match status" value="1"/>
</dbReference>
<gene>
    <name evidence="24" type="ORF">BDV96DRAFT_500081</name>
</gene>
<evidence type="ECO:0000256" key="19">
    <source>
        <dbReference type="ARBA" id="ARBA00025152"/>
    </source>
</evidence>
<keyword evidence="14" id="KW-0325">Glycoprotein</keyword>
<dbReference type="GO" id="GO:0009277">
    <property type="term" value="C:fungal-type cell wall"/>
    <property type="evidence" value="ECO:0007669"/>
    <property type="project" value="TreeGrafter"/>
</dbReference>
<evidence type="ECO:0000256" key="22">
    <source>
        <dbReference type="RuleBase" id="RU004335"/>
    </source>
</evidence>
<evidence type="ECO:0000256" key="4">
    <source>
        <dbReference type="ARBA" id="ARBA00008773"/>
    </source>
</evidence>
<dbReference type="PANTHER" id="PTHR16631">
    <property type="entry name" value="GLUCAN 1,3-BETA-GLUCOSIDASE"/>
    <property type="match status" value="1"/>
</dbReference>
<evidence type="ECO:0000256" key="18">
    <source>
        <dbReference type="ARBA" id="ARBA00023326"/>
    </source>
</evidence>
<feature type="chain" id="PRO_5025421918" description="Probable glucan endo-1,3-beta-glucosidase eglC" evidence="23">
    <location>
        <begin position="20"/>
        <end position="319"/>
    </location>
</feature>
<evidence type="ECO:0000256" key="6">
    <source>
        <dbReference type="ARBA" id="ARBA00019762"/>
    </source>
</evidence>
<dbReference type="InterPro" id="IPR050732">
    <property type="entry name" value="Beta-glucan_modifiers"/>
</dbReference>
<dbReference type="GO" id="GO:0009986">
    <property type="term" value="C:cell surface"/>
    <property type="evidence" value="ECO:0007669"/>
    <property type="project" value="TreeGrafter"/>
</dbReference>
<dbReference type="Pfam" id="PF00332">
    <property type="entry name" value="Glyco_hydro_17"/>
    <property type="match status" value="1"/>
</dbReference>
<name>A0A6A5YW73_9PLEO</name>
<protein>
    <recommendedName>
        <fullName evidence="6">Probable glucan endo-1,3-beta-glucosidase eglC</fullName>
        <ecNumber evidence="5">3.2.1.39</ecNumber>
    </recommendedName>
    <alternativeName>
        <fullName evidence="20">Endo-1,3-beta-glucanase eglC</fullName>
    </alternativeName>
    <alternativeName>
        <fullName evidence="21">Laminarinase eglC</fullName>
    </alternativeName>
</protein>
<reference evidence="24" key="1">
    <citation type="journal article" date="2020" name="Stud. Mycol.">
        <title>101 Dothideomycetes genomes: a test case for predicting lifestyles and emergence of pathogens.</title>
        <authorList>
            <person name="Haridas S."/>
            <person name="Albert R."/>
            <person name="Binder M."/>
            <person name="Bloem J."/>
            <person name="Labutti K."/>
            <person name="Salamov A."/>
            <person name="Andreopoulos B."/>
            <person name="Baker S."/>
            <person name="Barry K."/>
            <person name="Bills G."/>
            <person name="Bluhm B."/>
            <person name="Cannon C."/>
            <person name="Castanera R."/>
            <person name="Culley D."/>
            <person name="Daum C."/>
            <person name="Ezra D."/>
            <person name="Gonzalez J."/>
            <person name="Henrissat B."/>
            <person name="Kuo A."/>
            <person name="Liang C."/>
            <person name="Lipzen A."/>
            <person name="Lutzoni F."/>
            <person name="Magnuson J."/>
            <person name="Mondo S."/>
            <person name="Nolan M."/>
            <person name="Ohm R."/>
            <person name="Pangilinan J."/>
            <person name="Park H.-J."/>
            <person name="Ramirez L."/>
            <person name="Alfaro M."/>
            <person name="Sun H."/>
            <person name="Tritt A."/>
            <person name="Yoshinaga Y."/>
            <person name="Zwiers L.-H."/>
            <person name="Turgeon B."/>
            <person name="Goodwin S."/>
            <person name="Spatafora J."/>
            <person name="Crous P."/>
            <person name="Grigoriev I."/>
        </authorList>
    </citation>
    <scope>NUCLEOTIDE SEQUENCE</scope>
    <source>
        <strain evidence="24">CBS 627.86</strain>
    </source>
</reference>
<dbReference type="OrthoDB" id="77201at2759"/>
<evidence type="ECO:0000313" key="24">
    <source>
        <dbReference type="EMBL" id="KAF2111113.1"/>
    </source>
</evidence>
<evidence type="ECO:0000256" key="1">
    <source>
        <dbReference type="ARBA" id="ARBA00000382"/>
    </source>
</evidence>
<evidence type="ECO:0000256" key="16">
    <source>
        <dbReference type="ARBA" id="ARBA00023288"/>
    </source>
</evidence>
<evidence type="ECO:0000256" key="23">
    <source>
        <dbReference type="SAM" id="SignalP"/>
    </source>
</evidence>
<evidence type="ECO:0000256" key="21">
    <source>
        <dbReference type="ARBA" id="ARBA00032906"/>
    </source>
</evidence>
<evidence type="ECO:0000256" key="8">
    <source>
        <dbReference type="ARBA" id="ARBA00022512"/>
    </source>
</evidence>
<keyword evidence="13" id="KW-0472">Membrane</keyword>
<keyword evidence="18" id="KW-0624">Polysaccharide degradation</keyword>
<feature type="signal peptide" evidence="23">
    <location>
        <begin position="1"/>
        <end position="19"/>
    </location>
</feature>
<evidence type="ECO:0000256" key="15">
    <source>
        <dbReference type="ARBA" id="ARBA00023277"/>
    </source>
</evidence>
<evidence type="ECO:0000256" key="11">
    <source>
        <dbReference type="ARBA" id="ARBA00022729"/>
    </source>
</evidence>
<evidence type="ECO:0000256" key="10">
    <source>
        <dbReference type="ARBA" id="ARBA00022622"/>
    </source>
</evidence>
<dbReference type="Gene3D" id="3.20.20.80">
    <property type="entry name" value="Glycosidases"/>
    <property type="match status" value="1"/>
</dbReference>
<sequence length="319" mass="34483">MRLSTFTFVFITALWGASAQNSYKGFNTGSTFNDGTAKQQIDFNYEMQAAKQLPGASGKFNSVRLYTMIQARTTDTPISAIPAAIETDSTLLLGLWASTGSAGFQNEINALKKAIVQYGTAFTDRVTGISVGSEDLYRLSIGEVGAQPSQIIDFIHQTRNAIAGTSLQGKPIGHGDTWTAFVNASNNVVTEAIDFLGMDAYPYYQPGQDNSVQNAKTIFYNAYQATTAKAMGKPVWVTETGWPVTGSTDGRAMPSAENARVYWEQTICSLMASGVNLYYFNLQSAQYGNPDPDWGVKGAGNILTQSARYSVTCPGLNVY</sequence>
<dbReference type="GO" id="GO:0098552">
    <property type="term" value="C:side of membrane"/>
    <property type="evidence" value="ECO:0007669"/>
    <property type="project" value="UniProtKB-KW"/>
</dbReference>
<evidence type="ECO:0000256" key="9">
    <source>
        <dbReference type="ARBA" id="ARBA00022525"/>
    </source>
</evidence>
<evidence type="ECO:0000256" key="20">
    <source>
        <dbReference type="ARBA" id="ARBA00032134"/>
    </source>
</evidence>
<proteinExistence type="inferred from homology"/>
<keyword evidence="15" id="KW-0119">Carbohydrate metabolism</keyword>
<keyword evidence="10" id="KW-0336">GPI-anchor</keyword>
<organism evidence="24 25">
    <name type="scientific">Lophiotrema nucula</name>
    <dbReference type="NCBI Taxonomy" id="690887"/>
    <lineage>
        <taxon>Eukaryota</taxon>
        <taxon>Fungi</taxon>
        <taxon>Dikarya</taxon>
        <taxon>Ascomycota</taxon>
        <taxon>Pezizomycotina</taxon>
        <taxon>Dothideomycetes</taxon>
        <taxon>Pleosporomycetidae</taxon>
        <taxon>Pleosporales</taxon>
        <taxon>Lophiotremataceae</taxon>
        <taxon>Lophiotrema</taxon>
    </lineage>
</organism>
<comment type="function">
    <text evidence="19">Glucanases play a role in cell expansion during growth, in cell-cell fusion during mating, and in spore release during sporulation. This enzyme may be involved in beta-glucan degradation and also function biosynthetically as a transglycosylase.</text>
</comment>
<dbReference type="InterPro" id="IPR000490">
    <property type="entry name" value="Glyco_hydro_17"/>
</dbReference>
<evidence type="ECO:0000256" key="14">
    <source>
        <dbReference type="ARBA" id="ARBA00023180"/>
    </source>
</evidence>
<evidence type="ECO:0000313" key="25">
    <source>
        <dbReference type="Proteomes" id="UP000799770"/>
    </source>
</evidence>
<dbReference type="Proteomes" id="UP000799770">
    <property type="component" value="Unassembled WGS sequence"/>
</dbReference>
<evidence type="ECO:0000256" key="2">
    <source>
        <dbReference type="ARBA" id="ARBA00004191"/>
    </source>
</evidence>
<keyword evidence="8" id="KW-0134">Cell wall</keyword>
<accession>A0A6A5YW73</accession>
<keyword evidence="17" id="KW-0961">Cell wall biogenesis/degradation</keyword>
<evidence type="ECO:0000256" key="17">
    <source>
        <dbReference type="ARBA" id="ARBA00023316"/>
    </source>
</evidence>
<dbReference type="GO" id="GO:0042973">
    <property type="term" value="F:glucan endo-1,3-beta-D-glucosidase activity"/>
    <property type="evidence" value="ECO:0007669"/>
    <property type="project" value="UniProtKB-EC"/>
</dbReference>
<evidence type="ECO:0000256" key="3">
    <source>
        <dbReference type="ARBA" id="ARBA00004609"/>
    </source>
</evidence>
<evidence type="ECO:0000256" key="7">
    <source>
        <dbReference type="ARBA" id="ARBA00022475"/>
    </source>
</evidence>
<evidence type="ECO:0000256" key="5">
    <source>
        <dbReference type="ARBA" id="ARBA00012780"/>
    </source>
</evidence>